<dbReference type="OMA" id="RQKEMGG"/>
<dbReference type="EnsemblMetazoa" id="XM_022792887">
    <property type="protein sequence ID" value="XP_022648622"/>
    <property type="gene ID" value="LOC111245079"/>
</dbReference>
<dbReference type="GeneID" id="111245079"/>
<feature type="region of interest" description="Disordered" evidence="6">
    <location>
        <begin position="54"/>
        <end position="86"/>
    </location>
</feature>
<evidence type="ECO:0000313" key="8">
    <source>
        <dbReference type="EnsemblMetazoa" id="XP_022648622"/>
    </source>
</evidence>
<organism evidence="8 9">
    <name type="scientific">Varroa destructor</name>
    <name type="common">Honeybee mite</name>
    <dbReference type="NCBI Taxonomy" id="109461"/>
    <lineage>
        <taxon>Eukaryota</taxon>
        <taxon>Metazoa</taxon>
        <taxon>Ecdysozoa</taxon>
        <taxon>Arthropoda</taxon>
        <taxon>Chelicerata</taxon>
        <taxon>Arachnida</taxon>
        <taxon>Acari</taxon>
        <taxon>Parasitiformes</taxon>
        <taxon>Mesostigmata</taxon>
        <taxon>Gamasina</taxon>
        <taxon>Dermanyssoidea</taxon>
        <taxon>Varroidae</taxon>
        <taxon>Varroa</taxon>
    </lineage>
</organism>
<evidence type="ECO:0000256" key="1">
    <source>
        <dbReference type="ARBA" id="ARBA00004496"/>
    </source>
</evidence>
<dbReference type="CTD" id="10726"/>
<evidence type="ECO:0000313" key="9">
    <source>
        <dbReference type="Proteomes" id="UP000594260"/>
    </source>
</evidence>
<evidence type="ECO:0000256" key="4">
    <source>
        <dbReference type="ARBA" id="ARBA00022490"/>
    </source>
</evidence>
<accession>A0A7M7J9E4</accession>
<evidence type="ECO:0000259" key="7">
    <source>
        <dbReference type="PROSITE" id="PS51203"/>
    </source>
</evidence>
<dbReference type="GO" id="GO:0005737">
    <property type="term" value="C:cytoplasm"/>
    <property type="evidence" value="ECO:0007669"/>
    <property type="project" value="UniProtKB-SubCell"/>
</dbReference>
<keyword evidence="4" id="KW-0963">Cytoplasm</keyword>
<protein>
    <recommendedName>
        <fullName evidence="3">Nuclear migration protein nudC</fullName>
    </recommendedName>
    <alternativeName>
        <fullName evidence="5">Nuclear distribution protein C homolog</fullName>
    </alternativeName>
</protein>
<dbReference type="PANTHER" id="PTHR12356">
    <property type="entry name" value="NUCLEAR MOVEMENT PROTEIN NUDC"/>
    <property type="match status" value="1"/>
</dbReference>
<sequence>MSHILEDHNSVGSILTLVRCLAFSMKRAFVQKPQSHHQIIIRSDLMERDKIQPMKRLHLKTSNPSVGEDSEVDKDKDKLPPNDQNGCDLENYRWTQTLEEVELRVPIPDGLKIKSRDVVCNIEKKHLKVGLKGSPLTIDGEMYAVVKKEECFWNLEDGKVIVVNLEKVNKMEWWPHLVLTDPLINTQKVSPGNSKLSDLDGETRGMVEKMMYDQRQKAMGLPTSEEQKKNEMLQKFIAQHPEMDFSKAKFS</sequence>
<dbReference type="InParanoid" id="A0A7M7J9E4"/>
<dbReference type="FunCoup" id="A0A7M7J9E4">
    <property type="interactions" value="1736"/>
</dbReference>
<dbReference type="KEGG" id="vde:111245079"/>
<dbReference type="PANTHER" id="PTHR12356:SF3">
    <property type="entry name" value="NUCLEAR MIGRATION PROTEIN NUDC"/>
    <property type="match status" value="1"/>
</dbReference>
<reference evidence="8" key="1">
    <citation type="submission" date="2021-01" db="UniProtKB">
        <authorList>
            <consortium name="EnsemblMetazoa"/>
        </authorList>
    </citation>
    <scope>IDENTIFICATION</scope>
</reference>
<proteinExistence type="inferred from homology"/>
<name>A0A7M7J9E4_VARDE</name>
<comment type="subcellular location">
    <subcellularLocation>
        <location evidence="1">Cytoplasm</location>
    </subcellularLocation>
</comment>
<dbReference type="InterPro" id="IPR037898">
    <property type="entry name" value="NudC_fam"/>
</dbReference>
<dbReference type="GO" id="GO:0051082">
    <property type="term" value="F:unfolded protein binding"/>
    <property type="evidence" value="ECO:0007669"/>
    <property type="project" value="TreeGrafter"/>
</dbReference>
<keyword evidence="9" id="KW-1185">Reference proteome</keyword>
<evidence type="ECO:0000256" key="5">
    <source>
        <dbReference type="ARBA" id="ARBA00030427"/>
    </source>
</evidence>
<evidence type="ECO:0000256" key="2">
    <source>
        <dbReference type="ARBA" id="ARBA00010513"/>
    </source>
</evidence>
<comment type="similarity">
    <text evidence="2">Belongs to the nudC family.</text>
</comment>
<feature type="domain" description="CS" evidence="7">
    <location>
        <begin position="87"/>
        <end position="178"/>
    </location>
</feature>
<dbReference type="PROSITE" id="PS51203">
    <property type="entry name" value="CS"/>
    <property type="match status" value="1"/>
</dbReference>
<dbReference type="OrthoDB" id="416217at2759"/>
<dbReference type="AlphaFoldDB" id="A0A7M7J9E4"/>
<evidence type="ECO:0000256" key="3">
    <source>
        <dbReference type="ARBA" id="ARBA00017641"/>
    </source>
</evidence>
<dbReference type="InterPro" id="IPR007052">
    <property type="entry name" value="CS_dom"/>
</dbReference>
<dbReference type="FunFam" id="2.60.40.790:FF:000001">
    <property type="entry name" value="Nuclear migration protein nudC"/>
    <property type="match status" value="1"/>
</dbReference>
<dbReference type="InterPro" id="IPR008978">
    <property type="entry name" value="HSP20-like_chaperone"/>
</dbReference>
<dbReference type="GO" id="GO:0006457">
    <property type="term" value="P:protein folding"/>
    <property type="evidence" value="ECO:0007669"/>
    <property type="project" value="TreeGrafter"/>
</dbReference>
<dbReference type="Pfam" id="PF04969">
    <property type="entry name" value="CS"/>
    <property type="match status" value="1"/>
</dbReference>
<dbReference type="Proteomes" id="UP000594260">
    <property type="component" value="Unplaced"/>
</dbReference>
<evidence type="ECO:0000256" key="6">
    <source>
        <dbReference type="SAM" id="MobiDB-lite"/>
    </source>
</evidence>
<dbReference type="Gene3D" id="2.60.40.790">
    <property type="match status" value="1"/>
</dbReference>
<dbReference type="RefSeq" id="XP_022648622.1">
    <property type="nucleotide sequence ID" value="XM_022792887.1"/>
</dbReference>
<dbReference type="SUPFAM" id="SSF49764">
    <property type="entry name" value="HSP20-like chaperones"/>
    <property type="match status" value="1"/>
</dbReference>